<dbReference type="InterPro" id="IPR001841">
    <property type="entry name" value="Znf_RING"/>
</dbReference>
<keyword evidence="1" id="KW-0479">Metal-binding</keyword>
<evidence type="ECO:0000256" key="8">
    <source>
        <dbReference type="SAM" id="MobiDB-lite"/>
    </source>
</evidence>
<dbReference type="GO" id="GO:0006325">
    <property type="term" value="P:chromatin organization"/>
    <property type="evidence" value="ECO:0007669"/>
    <property type="project" value="UniProtKB-KW"/>
</dbReference>
<comment type="subcellular location">
    <subcellularLocation>
        <location evidence="7">Nucleus</location>
    </subcellularLocation>
    <subcellularLocation>
        <location evidence="7">Cytoplasm</location>
    </subcellularLocation>
</comment>
<proteinExistence type="inferred from homology"/>
<dbReference type="PROSITE" id="PS50089">
    <property type="entry name" value="ZF_RING_2"/>
    <property type="match status" value="1"/>
</dbReference>
<evidence type="ECO:0000259" key="10">
    <source>
        <dbReference type="PROSITE" id="PS51037"/>
    </source>
</evidence>
<dbReference type="PROSITE" id="PS51037">
    <property type="entry name" value="YEATS"/>
    <property type="match status" value="1"/>
</dbReference>
<dbReference type="Gene3D" id="2.60.40.1970">
    <property type="entry name" value="YEATS domain"/>
    <property type="match status" value="1"/>
</dbReference>
<reference evidence="12" key="2">
    <citation type="submission" date="2009-11" db="EMBL/GenBank/DDBJ databases">
        <title>The Genome Sequence of Allomyces macrogynus strain ATCC 38327.</title>
        <authorList>
            <consortium name="The Broad Institute Genome Sequencing Platform"/>
            <person name="Russ C."/>
            <person name="Cuomo C."/>
            <person name="Shea T."/>
            <person name="Young S.K."/>
            <person name="Zeng Q."/>
            <person name="Koehrsen M."/>
            <person name="Haas B."/>
            <person name="Borodovsky M."/>
            <person name="Guigo R."/>
            <person name="Alvarado L."/>
            <person name="Berlin A."/>
            <person name="Borenstein D."/>
            <person name="Chen Z."/>
            <person name="Engels R."/>
            <person name="Freedman E."/>
            <person name="Gellesch M."/>
            <person name="Goldberg J."/>
            <person name="Griggs A."/>
            <person name="Gujja S."/>
            <person name="Heiman D."/>
            <person name="Hepburn T."/>
            <person name="Howarth C."/>
            <person name="Jen D."/>
            <person name="Larson L."/>
            <person name="Lewis B."/>
            <person name="Mehta T."/>
            <person name="Park D."/>
            <person name="Pearson M."/>
            <person name="Roberts A."/>
            <person name="Saif S."/>
            <person name="Shenoy N."/>
            <person name="Sisk P."/>
            <person name="Stolte C."/>
            <person name="Sykes S."/>
            <person name="Walk T."/>
            <person name="White J."/>
            <person name="Yandava C."/>
            <person name="Burger G."/>
            <person name="Gray M.W."/>
            <person name="Holland P.W.H."/>
            <person name="King N."/>
            <person name="Lang F.B.F."/>
            <person name="Roger A.J."/>
            <person name="Ruiz-Trillo I."/>
            <person name="Lander E."/>
            <person name="Nusbaum C."/>
        </authorList>
    </citation>
    <scope>NUCLEOTIDE SEQUENCE [LARGE SCALE GENOMIC DNA]</scope>
    <source>
        <strain evidence="12">ATCC 38327</strain>
    </source>
</reference>
<name>A0A0L0SU80_ALLM3</name>
<dbReference type="Pfam" id="PF03366">
    <property type="entry name" value="YEATS"/>
    <property type="match status" value="1"/>
</dbReference>
<comment type="similarity">
    <text evidence="7">Belongs to the YAF9 family.</text>
</comment>
<feature type="region of interest" description="Disordered" evidence="8">
    <location>
        <begin position="39"/>
        <end position="91"/>
    </location>
</feature>
<dbReference type="CDD" id="cd16449">
    <property type="entry name" value="RING-HC"/>
    <property type="match status" value="1"/>
</dbReference>
<gene>
    <name evidence="7" type="primary">YAF9</name>
    <name evidence="11" type="ORF">AMAG_10293</name>
</gene>
<dbReference type="PROSITE" id="PS00518">
    <property type="entry name" value="ZF_RING_1"/>
    <property type="match status" value="1"/>
</dbReference>
<dbReference type="InterPro" id="IPR038704">
    <property type="entry name" value="YEAST_sf"/>
</dbReference>
<dbReference type="SMART" id="SM00184">
    <property type="entry name" value="RING"/>
    <property type="match status" value="1"/>
</dbReference>
<feature type="region of interest" description="Disordered" evidence="8">
    <location>
        <begin position="1"/>
        <end position="26"/>
    </location>
</feature>
<keyword evidence="7" id="KW-0175">Coiled coil</keyword>
<keyword evidence="7" id="KW-0234">DNA repair</keyword>
<comment type="function">
    <text evidence="7">Component of the SWR1 complex which mediates the ATP-dependent exchange of histone H2A for an H2A variant leading to transcriptional regulation of selected genes by chromatin remodeling. Component of the NuA4 histone acetyltransferase complex which is involved in transcriptional activation of selected genes principally by acetylation of nucleosomal histones H4 and H2A. The NuA4 complex is also involved in DNA repair. Yaf9 may also be required for viability in conditions in which the structural integrity of the spindle is compromised.</text>
</comment>
<feature type="region of interest" description="Disordered" evidence="8">
    <location>
        <begin position="433"/>
        <end position="464"/>
    </location>
</feature>
<comment type="domain">
    <text evidence="7">The coiled-coil domain is required for assembly into the NuA4 complex.</text>
</comment>
<dbReference type="eggNOG" id="ENOG502S7YC">
    <property type="taxonomic scope" value="Eukaryota"/>
</dbReference>
<dbReference type="InterPro" id="IPR055129">
    <property type="entry name" value="YEATS_dom"/>
</dbReference>
<evidence type="ECO:0000256" key="4">
    <source>
        <dbReference type="ARBA" id="ARBA00023242"/>
    </source>
</evidence>
<evidence type="ECO:0000256" key="7">
    <source>
        <dbReference type="RuleBase" id="RU367117"/>
    </source>
</evidence>
<accession>A0A0L0SU80</accession>
<sequence length="464" mass="50987">MASRDVPTTARNTPSTTTPPETPRRAIFELVDRVRALGAAPRDELTDPLHAVPTPPETPARRTARGSSRSSSSSMRNARANADDNNEDDTAAHRHEPVEVAPANATDADLPDWAACPICHAVLIDAMTTPCGHTFCGPCLAQWMFGCAALPADWDRPVAWGDLTPRADLVARVREKFAVQVKARINDPEVQVWATRRQVTVRFAIGNRHTYVIENMLANRSNVHLWTFFVHADPPHLDAVLIDRVVVHLHPTFRPASVTLTAPPFELKRLGWGIFNIAVEIYWKLSIQTPANPTVAEWLLDFTDDGSATHFDVPFLIPRADDDGDTASALALHPTPPHPPPSSAPDPTTTHADVPQEDLPTVPTPLSRPRSPHNDDDEDSVSALPPLTGASTPARQPRQRHRTTDSNWSIFSDPLSEAERVEVGRSLDEELHELGITGDEDVEEEPEGVDEERAPGWGGVEREE</sequence>
<feature type="region of interest" description="Disordered" evidence="8">
    <location>
        <begin position="324"/>
        <end position="418"/>
    </location>
</feature>
<dbReference type="GO" id="GO:0000812">
    <property type="term" value="C:Swr1 complex"/>
    <property type="evidence" value="ECO:0007669"/>
    <property type="project" value="UniProtKB-UniRule"/>
</dbReference>
<dbReference type="SUPFAM" id="SSF57850">
    <property type="entry name" value="RING/U-box"/>
    <property type="match status" value="1"/>
</dbReference>
<keyword evidence="7" id="KW-0227">DNA damage</keyword>
<keyword evidence="4 6" id="KW-0539">Nucleus</keyword>
<keyword evidence="7" id="KW-0804">Transcription</keyword>
<dbReference type="EMBL" id="GG745349">
    <property type="protein sequence ID" value="KNE66016.1"/>
    <property type="molecule type" value="Genomic_DNA"/>
</dbReference>
<dbReference type="OrthoDB" id="1630758at2759"/>
<evidence type="ECO:0000256" key="5">
    <source>
        <dbReference type="PROSITE-ProRule" id="PRU00175"/>
    </source>
</evidence>
<feature type="domain" description="RING-type" evidence="9">
    <location>
        <begin position="116"/>
        <end position="147"/>
    </location>
</feature>
<dbReference type="Pfam" id="PF13923">
    <property type="entry name" value="zf-C3HC4_2"/>
    <property type="match status" value="1"/>
</dbReference>
<reference evidence="11 12" key="1">
    <citation type="submission" date="2009-11" db="EMBL/GenBank/DDBJ databases">
        <title>Annotation of Allomyces macrogynus ATCC 38327.</title>
        <authorList>
            <consortium name="The Broad Institute Genome Sequencing Platform"/>
            <person name="Russ C."/>
            <person name="Cuomo C."/>
            <person name="Burger G."/>
            <person name="Gray M.W."/>
            <person name="Holland P.W.H."/>
            <person name="King N."/>
            <person name="Lang F.B.F."/>
            <person name="Roger A.J."/>
            <person name="Ruiz-Trillo I."/>
            <person name="Young S.K."/>
            <person name="Zeng Q."/>
            <person name="Gargeya S."/>
            <person name="Fitzgerald M."/>
            <person name="Haas B."/>
            <person name="Abouelleil A."/>
            <person name="Alvarado L."/>
            <person name="Arachchi H.M."/>
            <person name="Berlin A."/>
            <person name="Chapman S.B."/>
            <person name="Gearin G."/>
            <person name="Goldberg J."/>
            <person name="Griggs A."/>
            <person name="Gujja S."/>
            <person name="Hansen M."/>
            <person name="Heiman D."/>
            <person name="Howarth C."/>
            <person name="Larimer J."/>
            <person name="Lui A."/>
            <person name="MacDonald P.J.P."/>
            <person name="McCowen C."/>
            <person name="Montmayeur A."/>
            <person name="Murphy C."/>
            <person name="Neiman D."/>
            <person name="Pearson M."/>
            <person name="Priest M."/>
            <person name="Roberts A."/>
            <person name="Saif S."/>
            <person name="Shea T."/>
            <person name="Sisk P."/>
            <person name="Stolte C."/>
            <person name="Sykes S."/>
            <person name="Wortman J."/>
            <person name="Nusbaum C."/>
            <person name="Birren B."/>
        </authorList>
    </citation>
    <scope>NUCLEOTIDE SEQUENCE [LARGE SCALE GENOMIC DNA]</scope>
    <source>
        <strain evidence="11 12">ATCC 38327</strain>
    </source>
</reference>
<keyword evidence="7" id="KW-0805">Transcription regulation</keyword>
<dbReference type="VEuPathDB" id="FungiDB:AMAG_10293"/>
<dbReference type="Gene3D" id="3.30.40.10">
    <property type="entry name" value="Zinc/RING finger domain, C3HC4 (zinc finger)"/>
    <property type="match status" value="1"/>
</dbReference>
<protein>
    <recommendedName>
        <fullName evidence="7">Protein AF-9 homolog</fullName>
    </recommendedName>
</protein>
<feature type="compositionally biased region" description="Low complexity" evidence="8">
    <location>
        <begin position="65"/>
        <end position="80"/>
    </location>
</feature>
<organism evidence="11 12">
    <name type="scientific">Allomyces macrogynus (strain ATCC 38327)</name>
    <name type="common">Allomyces javanicus var. macrogynus</name>
    <dbReference type="NCBI Taxonomy" id="578462"/>
    <lineage>
        <taxon>Eukaryota</taxon>
        <taxon>Fungi</taxon>
        <taxon>Fungi incertae sedis</taxon>
        <taxon>Blastocladiomycota</taxon>
        <taxon>Blastocladiomycetes</taxon>
        <taxon>Blastocladiales</taxon>
        <taxon>Blastocladiaceae</taxon>
        <taxon>Allomyces</taxon>
    </lineage>
</organism>
<dbReference type="InterPro" id="IPR005033">
    <property type="entry name" value="YEATS"/>
</dbReference>
<evidence type="ECO:0000256" key="3">
    <source>
        <dbReference type="ARBA" id="ARBA00022833"/>
    </source>
</evidence>
<feature type="compositionally biased region" description="Acidic residues" evidence="8">
    <location>
        <begin position="438"/>
        <end position="450"/>
    </location>
</feature>
<comment type="subunit">
    <text evidence="7">Component of the SWR1 chromatin-remodeling complex and of the NuA4 histone acetyltransferase complex.</text>
</comment>
<keyword evidence="2 5" id="KW-0863">Zinc-finger</keyword>
<evidence type="ECO:0000256" key="6">
    <source>
        <dbReference type="PROSITE-ProRule" id="PRU00376"/>
    </source>
</evidence>
<dbReference type="GO" id="GO:0008270">
    <property type="term" value="F:zinc ion binding"/>
    <property type="evidence" value="ECO:0007669"/>
    <property type="project" value="UniProtKB-KW"/>
</dbReference>
<dbReference type="GO" id="GO:0005737">
    <property type="term" value="C:cytoplasm"/>
    <property type="evidence" value="ECO:0007669"/>
    <property type="project" value="UniProtKB-SubCell"/>
</dbReference>
<dbReference type="PANTHER" id="PTHR23195">
    <property type="entry name" value="YEATS DOMAIN"/>
    <property type="match status" value="1"/>
</dbReference>
<keyword evidence="7" id="KW-0010">Activator</keyword>
<evidence type="ECO:0000256" key="1">
    <source>
        <dbReference type="ARBA" id="ARBA00022723"/>
    </source>
</evidence>
<dbReference type="AlphaFoldDB" id="A0A0L0SU80"/>
<feature type="compositionally biased region" description="Low complexity" evidence="8">
    <location>
        <begin position="7"/>
        <end position="19"/>
    </location>
</feature>
<evidence type="ECO:0000256" key="2">
    <source>
        <dbReference type="ARBA" id="ARBA00022771"/>
    </source>
</evidence>
<feature type="compositionally biased region" description="Pro residues" evidence="8">
    <location>
        <begin position="334"/>
        <end position="344"/>
    </location>
</feature>
<keyword evidence="7" id="KW-0963">Cytoplasm</keyword>
<evidence type="ECO:0000313" key="11">
    <source>
        <dbReference type="EMBL" id="KNE66016.1"/>
    </source>
</evidence>
<dbReference type="InterPro" id="IPR017907">
    <property type="entry name" value="Znf_RING_CS"/>
</dbReference>
<dbReference type="GO" id="GO:0006281">
    <property type="term" value="P:DNA repair"/>
    <property type="evidence" value="ECO:0007669"/>
    <property type="project" value="UniProtKB-UniRule"/>
</dbReference>
<dbReference type="GO" id="GO:0006355">
    <property type="term" value="P:regulation of DNA-templated transcription"/>
    <property type="evidence" value="ECO:0007669"/>
    <property type="project" value="InterPro"/>
</dbReference>
<dbReference type="Proteomes" id="UP000054350">
    <property type="component" value="Unassembled WGS sequence"/>
</dbReference>
<evidence type="ECO:0000259" key="9">
    <source>
        <dbReference type="PROSITE" id="PS50089"/>
    </source>
</evidence>
<keyword evidence="12" id="KW-1185">Reference proteome</keyword>
<evidence type="ECO:0000313" key="12">
    <source>
        <dbReference type="Proteomes" id="UP000054350"/>
    </source>
</evidence>
<dbReference type="InterPro" id="IPR013083">
    <property type="entry name" value="Znf_RING/FYVE/PHD"/>
</dbReference>
<dbReference type="STRING" id="578462.A0A0L0SU80"/>
<keyword evidence="7" id="KW-0156">Chromatin regulator</keyword>
<keyword evidence="3" id="KW-0862">Zinc</keyword>
<feature type="domain" description="YEATS" evidence="10">
    <location>
        <begin position="193"/>
        <end position="331"/>
    </location>
</feature>